<gene>
    <name evidence="9" type="ORF">Dbus_chr2Rg89</name>
</gene>
<evidence type="ECO:0000259" key="8">
    <source>
        <dbReference type="Pfam" id="PF01529"/>
    </source>
</evidence>
<proteinExistence type="inferred from homology"/>
<evidence type="ECO:0000256" key="3">
    <source>
        <dbReference type="ARBA" id="ARBA00022692"/>
    </source>
</evidence>
<dbReference type="EMBL" id="CP012524">
    <property type="protein sequence ID" value="ALC40510.1"/>
    <property type="molecule type" value="Genomic_DNA"/>
</dbReference>
<dbReference type="Pfam" id="PF01529">
    <property type="entry name" value="DHHC"/>
    <property type="match status" value="1"/>
</dbReference>
<dbReference type="EC" id="2.3.1.225" evidence="7"/>
<reference evidence="9 10" key="1">
    <citation type="submission" date="2015-08" db="EMBL/GenBank/DDBJ databases">
        <title>Ancestral chromatin configuration constrains chromatin evolution on differentiating sex chromosomes in Drosophila.</title>
        <authorList>
            <person name="Zhou Q."/>
            <person name="Bachtrog D."/>
        </authorList>
    </citation>
    <scope>NUCLEOTIDE SEQUENCE [LARGE SCALE GENOMIC DNA]</scope>
    <source>
        <tissue evidence="9">Whole larvae</tissue>
    </source>
</reference>
<keyword evidence="5 7" id="KW-0472">Membrane</keyword>
<accession>A0A0M4EEM7</accession>
<dbReference type="Proteomes" id="UP000494163">
    <property type="component" value="Chromosome 2R"/>
</dbReference>
<comment type="domain">
    <text evidence="7">The DHHC domain is required for palmitoyltransferase activity.</text>
</comment>
<dbReference type="InterPro" id="IPR001594">
    <property type="entry name" value="Palmitoyltrfase_DHHC"/>
</dbReference>
<keyword evidence="4 7" id="KW-1133">Transmembrane helix</keyword>
<evidence type="ECO:0000256" key="5">
    <source>
        <dbReference type="ARBA" id="ARBA00023136"/>
    </source>
</evidence>
<feature type="non-terminal residue" evidence="9">
    <location>
        <position position="278"/>
    </location>
</feature>
<feature type="transmembrane region" description="Helical" evidence="7">
    <location>
        <begin position="12"/>
        <end position="33"/>
    </location>
</feature>
<name>A0A0M4EEM7_DROBS</name>
<evidence type="ECO:0000256" key="6">
    <source>
        <dbReference type="ARBA" id="ARBA00023315"/>
    </source>
</evidence>
<dbReference type="STRING" id="30019.A0A0M4EEM7"/>
<dbReference type="OrthoDB" id="302728at2759"/>
<dbReference type="PANTHER" id="PTHR12246">
    <property type="entry name" value="PALMITOYLTRANSFERASE ZDHHC16"/>
    <property type="match status" value="1"/>
</dbReference>
<evidence type="ECO:0000256" key="4">
    <source>
        <dbReference type="ARBA" id="ARBA00022989"/>
    </source>
</evidence>
<organism evidence="9 10">
    <name type="scientific">Drosophila busckii</name>
    <name type="common">Fruit fly</name>
    <dbReference type="NCBI Taxonomy" id="30019"/>
    <lineage>
        <taxon>Eukaryota</taxon>
        <taxon>Metazoa</taxon>
        <taxon>Ecdysozoa</taxon>
        <taxon>Arthropoda</taxon>
        <taxon>Hexapoda</taxon>
        <taxon>Insecta</taxon>
        <taxon>Pterygota</taxon>
        <taxon>Neoptera</taxon>
        <taxon>Endopterygota</taxon>
        <taxon>Diptera</taxon>
        <taxon>Brachycera</taxon>
        <taxon>Muscomorpha</taxon>
        <taxon>Ephydroidea</taxon>
        <taxon>Drosophilidae</taxon>
        <taxon>Drosophila</taxon>
    </lineage>
</organism>
<dbReference type="GO" id="GO:0019706">
    <property type="term" value="F:protein-cysteine S-palmitoyltransferase activity"/>
    <property type="evidence" value="ECO:0007669"/>
    <property type="project" value="UniProtKB-EC"/>
</dbReference>
<dbReference type="AlphaFoldDB" id="A0A0M4EEM7"/>
<keyword evidence="3 7" id="KW-0812">Transmembrane</keyword>
<protein>
    <recommendedName>
        <fullName evidence="7">Palmitoyltransferase</fullName>
        <ecNumber evidence="7">2.3.1.225</ecNumber>
    </recommendedName>
</protein>
<keyword evidence="6 7" id="KW-0012">Acyltransferase</keyword>
<evidence type="ECO:0000313" key="9">
    <source>
        <dbReference type="EMBL" id="ALC40510.1"/>
    </source>
</evidence>
<keyword evidence="10" id="KW-1185">Reference proteome</keyword>
<sequence>MKVRKNPLPKRIVDILCFLLIGVFLPIVFIWDISVVLPAVHEPGSFMYNFTFAMALFILFNLKGNLAVCMMVDTSYDPKAVKPPPPESEEYEKWRHCEKCNCLAPPRSWHCKLCGVCILKRDHHCLFTGCCIGNQNHRYFLLFVGFLFVGAIYALVYNCYYIFVIKSALYLKSMTFVMLVFPLPLLMLGFGVASPLFFLVLNFIALLYSSIILVMQVQLVTHGAVSADKVRSKYDNGAYQNFRSVLGERWHLVWLSPFIESKLPHDGYSWQVSQVEKE</sequence>
<comment type="similarity">
    <text evidence="7">Belongs to the DHHC palmitoyltransferase family.</text>
</comment>
<comment type="subcellular location">
    <subcellularLocation>
        <location evidence="1">Membrane</location>
        <topology evidence="1">Multi-pass membrane protein</topology>
    </subcellularLocation>
</comment>
<evidence type="ECO:0000256" key="7">
    <source>
        <dbReference type="RuleBase" id="RU079119"/>
    </source>
</evidence>
<dbReference type="PROSITE" id="PS50216">
    <property type="entry name" value="DHHC"/>
    <property type="match status" value="1"/>
</dbReference>
<feature type="domain" description="Palmitoyltransferase DHHC" evidence="8">
    <location>
        <begin position="92"/>
        <end position="229"/>
    </location>
</feature>
<comment type="catalytic activity">
    <reaction evidence="7">
        <text>L-cysteinyl-[protein] + hexadecanoyl-CoA = S-hexadecanoyl-L-cysteinyl-[protein] + CoA</text>
        <dbReference type="Rhea" id="RHEA:36683"/>
        <dbReference type="Rhea" id="RHEA-COMP:10131"/>
        <dbReference type="Rhea" id="RHEA-COMP:11032"/>
        <dbReference type="ChEBI" id="CHEBI:29950"/>
        <dbReference type="ChEBI" id="CHEBI:57287"/>
        <dbReference type="ChEBI" id="CHEBI:57379"/>
        <dbReference type="ChEBI" id="CHEBI:74151"/>
        <dbReference type="EC" id="2.3.1.225"/>
    </reaction>
</comment>
<dbReference type="OMA" id="MGWISAS"/>
<dbReference type="GO" id="GO:0016020">
    <property type="term" value="C:membrane"/>
    <property type="evidence" value="ECO:0007669"/>
    <property type="project" value="UniProtKB-SubCell"/>
</dbReference>
<evidence type="ECO:0000313" key="10">
    <source>
        <dbReference type="Proteomes" id="UP000494163"/>
    </source>
</evidence>
<evidence type="ECO:0000256" key="2">
    <source>
        <dbReference type="ARBA" id="ARBA00022679"/>
    </source>
</evidence>
<feature type="transmembrane region" description="Helical" evidence="7">
    <location>
        <begin position="45"/>
        <end position="62"/>
    </location>
</feature>
<evidence type="ECO:0000256" key="1">
    <source>
        <dbReference type="ARBA" id="ARBA00004141"/>
    </source>
</evidence>
<dbReference type="InterPro" id="IPR039859">
    <property type="entry name" value="PFA4/ZDH16/20/ERF2-like"/>
</dbReference>
<keyword evidence="2 7" id="KW-0808">Transferase</keyword>
<feature type="transmembrane region" description="Helical" evidence="7">
    <location>
        <begin position="139"/>
        <end position="163"/>
    </location>
</feature>